<dbReference type="InterPro" id="IPR014782">
    <property type="entry name" value="Peptidase_M1_dom"/>
</dbReference>
<comment type="similarity">
    <text evidence="3">Belongs to the peptidase M1 family.</text>
</comment>
<comment type="catalytic activity">
    <reaction evidence="1">
        <text>Release of an N-terminal amino acid, Xaa-|-Yaa- from a peptide, amide or arylamide. Xaa is preferably Ala, but may be most amino acids including Pro (slow action). When a terminal hydrophobic residue is followed by a prolyl residue, the two may be released as an intact Xaa-Pro dipeptide.</text>
        <dbReference type="EC" id="3.4.11.2"/>
    </reaction>
</comment>
<keyword evidence="8" id="KW-0479">Metal-binding</keyword>
<dbReference type="InterPro" id="IPR037144">
    <property type="entry name" value="Peptidase_M1_pepN_C_sf"/>
</dbReference>
<dbReference type="InterPro" id="IPR024601">
    <property type="entry name" value="Peptidase_M1_pepN_C"/>
</dbReference>
<evidence type="ECO:0000256" key="9">
    <source>
        <dbReference type="ARBA" id="ARBA00022801"/>
    </source>
</evidence>
<dbReference type="InterPro" id="IPR038438">
    <property type="entry name" value="PepN_Ig-like_sf"/>
</dbReference>
<keyword evidence="18" id="KW-1185">Reference proteome</keyword>
<dbReference type="EMBL" id="JBHSGG010000065">
    <property type="protein sequence ID" value="MFC4729829.1"/>
    <property type="molecule type" value="Genomic_DNA"/>
</dbReference>
<dbReference type="Proteomes" id="UP001595892">
    <property type="component" value="Unassembled WGS sequence"/>
</dbReference>
<dbReference type="SUPFAM" id="SSF55486">
    <property type="entry name" value="Metalloproteases ('zincins'), catalytic domain"/>
    <property type="match status" value="1"/>
</dbReference>
<dbReference type="SUPFAM" id="SSF63737">
    <property type="entry name" value="Leukotriene A4 hydrolase N-terminal domain"/>
    <property type="match status" value="1"/>
</dbReference>
<dbReference type="Gene3D" id="3.30.2010.30">
    <property type="match status" value="1"/>
</dbReference>
<dbReference type="InterPro" id="IPR042097">
    <property type="entry name" value="Aminopeptidase_N-like_N_sf"/>
</dbReference>
<dbReference type="RefSeq" id="WP_377006065.1">
    <property type="nucleotide sequence ID" value="NZ_JBHSGG010000065.1"/>
</dbReference>
<evidence type="ECO:0000256" key="2">
    <source>
        <dbReference type="ARBA" id="ARBA00001947"/>
    </source>
</evidence>
<dbReference type="InterPro" id="IPR035414">
    <property type="entry name" value="Peptidase_M1_pepN_Ig-like"/>
</dbReference>
<dbReference type="InterPro" id="IPR027268">
    <property type="entry name" value="Peptidase_M4/M1_CTD_sf"/>
</dbReference>
<protein>
    <recommendedName>
        <fullName evidence="5 12">Aminopeptidase N</fullName>
        <ecNumber evidence="4 12">3.4.11.2</ecNumber>
    </recommendedName>
</protein>
<evidence type="ECO:0000256" key="3">
    <source>
        <dbReference type="ARBA" id="ARBA00010136"/>
    </source>
</evidence>
<keyword evidence="11" id="KW-0482">Metalloprotease</keyword>
<evidence type="ECO:0000256" key="1">
    <source>
        <dbReference type="ARBA" id="ARBA00000098"/>
    </source>
</evidence>
<keyword evidence="6 17" id="KW-0031">Aminopeptidase</keyword>
<keyword evidence="10" id="KW-0862">Zinc</keyword>
<evidence type="ECO:0000256" key="11">
    <source>
        <dbReference type="ARBA" id="ARBA00023049"/>
    </source>
</evidence>
<dbReference type="Gene3D" id="1.25.50.10">
    <property type="entry name" value="Peptidase M1, alanyl aminopeptidase, C-terminal domain"/>
    <property type="match status" value="1"/>
</dbReference>
<evidence type="ECO:0000256" key="12">
    <source>
        <dbReference type="NCBIfam" id="TIGR02414"/>
    </source>
</evidence>
<dbReference type="CDD" id="cd09600">
    <property type="entry name" value="M1_APN"/>
    <property type="match status" value="1"/>
</dbReference>
<comment type="cofactor">
    <cofactor evidence="2">
        <name>Zn(2+)</name>
        <dbReference type="ChEBI" id="CHEBI:29105"/>
    </cofactor>
</comment>
<dbReference type="Gene3D" id="1.10.390.10">
    <property type="entry name" value="Neutral Protease Domain 2"/>
    <property type="match status" value="1"/>
</dbReference>
<evidence type="ECO:0000259" key="16">
    <source>
        <dbReference type="Pfam" id="PF17900"/>
    </source>
</evidence>
<feature type="domain" description="Peptidase M1 alanyl aminopeptidase Ig-like fold" evidence="14">
    <location>
        <begin position="447"/>
        <end position="547"/>
    </location>
</feature>
<dbReference type="Pfam" id="PF01433">
    <property type="entry name" value="Peptidase_M1"/>
    <property type="match status" value="1"/>
</dbReference>
<evidence type="ECO:0000256" key="7">
    <source>
        <dbReference type="ARBA" id="ARBA00022670"/>
    </source>
</evidence>
<dbReference type="Gene3D" id="2.60.40.1840">
    <property type="match status" value="1"/>
</dbReference>
<dbReference type="InterPro" id="IPR045357">
    <property type="entry name" value="Aminopeptidase_N-like_N"/>
</dbReference>
<reference evidence="18" key="1">
    <citation type="journal article" date="2019" name="Int. J. Syst. Evol. Microbiol.">
        <title>The Global Catalogue of Microorganisms (GCM) 10K type strain sequencing project: providing services to taxonomists for standard genome sequencing and annotation.</title>
        <authorList>
            <consortium name="The Broad Institute Genomics Platform"/>
            <consortium name="The Broad Institute Genome Sequencing Center for Infectious Disease"/>
            <person name="Wu L."/>
            <person name="Ma J."/>
        </authorList>
    </citation>
    <scope>NUCLEOTIDE SEQUENCE [LARGE SCALE GENOMIC DNA]</scope>
    <source>
        <strain evidence="18">CGMCC 1.13574</strain>
    </source>
</reference>
<keyword evidence="9 17" id="KW-0378">Hydrolase</keyword>
<dbReference type="PRINTS" id="PR00756">
    <property type="entry name" value="ALADIPTASE"/>
</dbReference>
<evidence type="ECO:0000259" key="14">
    <source>
        <dbReference type="Pfam" id="PF11940"/>
    </source>
</evidence>
<evidence type="ECO:0000259" key="13">
    <source>
        <dbReference type="Pfam" id="PF01433"/>
    </source>
</evidence>
<evidence type="ECO:0000256" key="8">
    <source>
        <dbReference type="ARBA" id="ARBA00022723"/>
    </source>
</evidence>
<dbReference type="Pfam" id="PF11940">
    <property type="entry name" value="DUF3458"/>
    <property type="match status" value="1"/>
</dbReference>
<name>A0ABV9NS24_9GAMM</name>
<dbReference type="PANTHER" id="PTHR46322">
    <property type="entry name" value="PUROMYCIN-SENSITIVE AMINOPEPTIDASE"/>
    <property type="match status" value="1"/>
</dbReference>
<organism evidence="17 18">
    <name type="scientific">Coralloluteibacterium thermophilum</name>
    <dbReference type="NCBI Taxonomy" id="2707049"/>
    <lineage>
        <taxon>Bacteria</taxon>
        <taxon>Pseudomonadati</taxon>
        <taxon>Pseudomonadota</taxon>
        <taxon>Gammaproteobacteria</taxon>
        <taxon>Lysobacterales</taxon>
        <taxon>Lysobacteraceae</taxon>
        <taxon>Coralloluteibacterium</taxon>
    </lineage>
</organism>
<dbReference type="Pfam" id="PF17432">
    <property type="entry name" value="DUF3458_C"/>
    <property type="match status" value="1"/>
</dbReference>
<proteinExistence type="inferred from homology"/>
<evidence type="ECO:0000256" key="5">
    <source>
        <dbReference type="ARBA" id="ARBA00015611"/>
    </source>
</evidence>
<evidence type="ECO:0000256" key="6">
    <source>
        <dbReference type="ARBA" id="ARBA00022438"/>
    </source>
</evidence>
<dbReference type="Pfam" id="PF17900">
    <property type="entry name" value="Peptidase_M1_N"/>
    <property type="match status" value="1"/>
</dbReference>
<evidence type="ECO:0000256" key="4">
    <source>
        <dbReference type="ARBA" id="ARBA00012564"/>
    </source>
</evidence>
<feature type="domain" description="Peptidase M1 alanyl aminopeptidase C-terminal" evidence="15">
    <location>
        <begin position="552"/>
        <end position="865"/>
    </location>
</feature>
<dbReference type="InterPro" id="IPR001930">
    <property type="entry name" value="Peptidase_M1"/>
</dbReference>
<feature type="domain" description="Peptidase M1 membrane alanine aminopeptidase" evidence="13">
    <location>
        <begin position="228"/>
        <end position="441"/>
    </location>
</feature>
<gene>
    <name evidence="17" type="primary">pepN</name>
    <name evidence="17" type="ORF">ACFO3Q_16825</name>
</gene>
<dbReference type="Gene3D" id="2.60.40.1730">
    <property type="entry name" value="tricorn interacting facor f3 domain"/>
    <property type="match status" value="1"/>
</dbReference>
<dbReference type="GO" id="GO:0016285">
    <property type="term" value="F:alanyl aminopeptidase activity"/>
    <property type="evidence" value="ECO:0007669"/>
    <property type="project" value="UniProtKB-EC"/>
</dbReference>
<evidence type="ECO:0000313" key="17">
    <source>
        <dbReference type="EMBL" id="MFC4729829.1"/>
    </source>
</evidence>
<dbReference type="EC" id="3.4.11.2" evidence="4 12"/>
<feature type="domain" description="Aminopeptidase N-like N-terminal" evidence="16">
    <location>
        <begin position="106"/>
        <end position="189"/>
    </location>
</feature>
<keyword evidence="7" id="KW-0645">Protease</keyword>
<dbReference type="InterPro" id="IPR012779">
    <property type="entry name" value="Peptidase_M1_pepN"/>
</dbReference>
<sequence>MSRDDGSIHLSDYRPPAWRIPRVEIEFDLDADATEVTTRLRLEPDPAQPPAPLELDGEDLELLAIRVDGVELPPESYVLGERGLRIPDLDGACTLETRVRIRPSANTRLEGLYASRGALFTQCEAEGFRRIAFMLDRPDVMPVWDIVLRADRARYPVLLANGNPVGGGELPDGRHLARWHNPHATPPYLFAVVAGDFGCVQSEIVAADGRNVRLAVWAAHADVPRCRYALGAVERALRWDERRFGRVYDLDVFNVVAAQDFTMGAMENKGLNIFNARYVLADEETATDADYLGIESVIGHEYFHNWSGNRVTLRDWFQLSLKEGLTVFRDQEFTADLHSRAVKRIEDVRLLRARQFAEDAGSLAHPVRPPSYREINNFYTLTIYEKGAEIVRMLYTLLGEATFRAGMDLYFARNDGRAATVEDFLAAHAEASGRDLSQFARWYAQAGTPEIRIRDDYDAATGTYTLEIAQRTPPTPGQPDKHPLHMPLRFALYDEAGRRLRTAPRGAGGADQVELVATRHRLRFHGLSARPLPAFNQGFAAPVKLDFPYSPAQLGRLARCERDPFNRWDALQRLATGVLLERFEAHVEAQDGLSAALGALLDDPAQDPAFVAECLVLPDFDTLAESVQAIDVDSLLAARETLLDQLAFEHAERLRARYHALADAAAGGLDGAAMGARRLRNLCLALLTRLDREAALAQAQFEGARSMTDRLGALRCLVEADAQGRHAAMEAFAARHAGDDLVTDKWIALVAMRPDAGAQAEVRALLGSSHWTPTNPNRVRAVLGSFARANPTAFHAADGSGYALLAEQLPGLDAINPQVAARLLGAFESWRRLAGPRRERVRETLDGLQGRFASSDCRDLLARLLG</sequence>
<evidence type="ECO:0000313" key="18">
    <source>
        <dbReference type="Proteomes" id="UP001595892"/>
    </source>
</evidence>
<evidence type="ECO:0000256" key="10">
    <source>
        <dbReference type="ARBA" id="ARBA00022833"/>
    </source>
</evidence>
<accession>A0ABV9NS24</accession>
<dbReference type="NCBIfam" id="TIGR02414">
    <property type="entry name" value="pepN_proteo"/>
    <property type="match status" value="1"/>
</dbReference>
<dbReference type="PANTHER" id="PTHR46322:SF1">
    <property type="entry name" value="PUROMYCIN-SENSITIVE AMINOPEPTIDASE"/>
    <property type="match status" value="1"/>
</dbReference>
<comment type="caution">
    <text evidence="17">The sequence shown here is derived from an EMBL/GenBank/DDBJ whole genome shotgun (WGS) entry which is preliminary data.</text>
</comment>
<evidence type="ECO:0000259" key="15">
    <source>
        <dbReference type="Pfam" id="PF17432"/>
    </source>
</evidence>